<gene>
    <name evidence="2" type="ORF">COT08_00305</name>
</gene>
<reference evidence="3" key="1">
    <citation type="submission" date="2017-09" db="EMBL/GenBank/DDBJ databases">
        <title>Depth-based differentiation of microbial function through sediment-hosted aquifers and enrichment of novel symbionts in the deep terrestrial subsurface.</title>
        <authorList>
            <person name="Probst A.J."/>
            <person name="Ladd B."/>
            <person name="Jarett J.K."/>
            <person name="Geller-Mcgrath D.E."/>
            <person name="Sieber C.M.K."/>
            <person name="Emerson J.B."/>
            <person name="Anantharaman K."/>
            <person name="Thomas B.C."/>
            <person name="Malmstrom R."/>
            <person name="Stieglmeier M."/>
            <person name="Klingl A."/>
            <person name="Woyke T."/>
            <person name="Ryan C.M."/>
            <person name="Banfield J.F."/>
        </authorList>
    </citation>
    <scope>NUCLEOTIDE SEQUENCE [LARGE SCALE GENOMIC DNA]</scope>
</reference>
<comment type="caution">
    <text evidence="2">The sequence shown here is derived from an EMBL/GenBank/DDBJ whole genome shotgun (WGS) entry which is preliminary data.</text>
</comment>
<dbReference type="Proteomes" id="UP000231669">
    <property type="component" value="Unassembled WGS sequence"/>
</dbReference>
<feature type="transmembrane region" description="Helical" evidence="1">
    <location>
        <begin position="15"/>
        <end position="39"/>
    </location>
</feature>
<feature type="non-terminal residue" evidence="2">
    <location>
        <position position="1"/>
    </location>
</feature>
<keyword evidence="1" id="KW-0472">Membrane</keyword>
<proteinExistence type="predicted"/>
<evidence type="ECO:0000313" key="3">
    <source>
        <dbReference type="Proteomes" id="UP000231669"/>
    </source>
</evidence>
<feature type="transmembrane region" description="Helical" evidence="1">
    <location>
        <begin position="51"/>
        <end position="69"/>
    </location>
</feature>
<name>A0A2M6YF89_9BACT</name>
<protein>
    <submittedName>
        <fullName evidence="2">Uncharacterized protein</fullName>
    </submittedName>
</protein>
<dbReference type="EMBL" id="PEXE01000006">
    <property type="protein sequence ID" value="PIU28815.1"/>
    <property type="molecule type" value="Genomic_DNA"/>
</dbReference>
<keyword evidence="1" id="KW-0812">Transmembrane</keyword>
<evidence type="ECO:0000256" key="1">
    <source>
        <dbReference type="SAM" id="Phobius"/>
    </source>
</evidence>
<evidence type="ECO:0000313" key="2">
    <source>
        <dbReference type="EMBL" id="PIU28815.1"/>
    </source>
</evidence>
<organism evidence="2 3">
    <name type="scientific">Candidatus Woesebacteria bacterium CG07_land_8_20_14_0_80_44_9</name>
    <dbReference type="NCBI Taxonomy" id="1975058"/>
    <lineage>
        <taxon>Bacteria</taxon>
        <taxon>Candidatus Woeseibacteriota</taxon>
    </lineage>
</organism>
<keyword evidence="1" id="KW-1133">Transmembrane helix</keyword>
<dbReference type="AlphaFoldDB" id="A0A2M6YF89"/>
<sequence length="70" mass="7848">KGQQPSVEPPSSANLSYRILTFCFISSPLNSLMGIVVFWEEVSSGFPPQHGFLIFLSLMLSIFDIRPLLF</sequence>
<accession>A0A2M6YF89</accession>